<dbReference type="Proteomes" id="UP000072083">
    <property type="component" value="Unassembled WGS sequence"/>
</dbReference>
<evidence type="ECO:0000313" key="7">
    <source>
        <dbReference type="Proteomes" id="UP000072083"/>
    </source>
</evidence>
<dbReference type="SUPFAM" id="SSF52540">
    <property type="entry name" value="P-loop containing nucleoside triphosphate hydrolases"/>
    <property type="match status" value="2"/>
</dbReference>
<dbReference type="Proteomes" id="UP000075193">
    <property type="component" value="Unassembled WGS sequence"/>
</dbReference>
<dbReference type="SMART" id="SM00487">
    <property type="entry name" value="DEXDc"/>
    <property type="match status" value="1"/>
</dbReference>
<dbReference type="PANTHER" id="PTHR47396:SF1">
    <property type="entry name" value="ATP-DEPENDENT HELICASE IRC3-RELATED"/>
    <property type="match status" value="1"/>
</dbReference>
<evidence type="ECO:0000313" key="8">
    <source>
        <dbReference type="Proteomes" id="UP000075193"/>
    </source>
</evidence>
<dbReference type="GO" id="GO:0005524">
    <property type="term" value="F:ATP binding"/>
    <property type="evidence" value="ECO:0007669"/>
    <property type="project" value="InterPro"/>
</dbReference>
<dbReference type="AlphaFoldDB" id="A0A0Z8LCQ9"/>
<dbReference type="InterPro" id="IPR006935">
    <property type="entry name" value="Helicase/UvrB_N"/>
</dbReference>
<dbReference type="Pfam" id="PF04851">
    <property type="entry name" value="ResIII"/>
    <property type="match status" value="1"/>
</dbReference>
<evidence type="ECO:0000259" key="2">
    <source>
        <dbReference type="PROSITE" id="PS51192"/>
    </source>
</evidence>
<dbReference type="GO" id="GO:0009432">
    <property type="term" value="P:SOS response"/>
    <property type="evidence" value="ECO:0007669"/>
    <property type="project" value="UniProtKB-KW"/>
</dbReference>
<dbReference type="Proteomes" id="UP000071962">
    <property type="component" value="Unassembled WGS sequence"/>
</dbReference>
<dbReference type="GO" id="GO:0005829">
    <property type="term" value="C:cytosol"/>
    <property type="evidence" value="ECO:0007669"/>
    <property type="project" value="TreeGrafter"/>
</dbReference>
<reference evidence="6 7" key="1">
    <citation type="submission" date="2016-02" db="EMBL/GenBank/DDBJ databases">
        <authorList>
            <consortium name="Pathogen Informatics"/>
        </authorList>
    </citation>
    <scope>NUCLEOTIDE SEQUENCE [LARGE SCALE GENOMIC DNA]</scope>
    <source>
        <strain evidence="3 7">LSS44</strain>
        <strain evidence="4 8">LSS79</strain>
        <strain evidence="5 6">SS1062</strain>
    </source>
</reference>
<dbReference type="GO" id="GO:0003677">
    <property type="term" value="F:DNA binding"/>
    <property type="evidence" value="ECO:0007669"/>
    <property type="project" value="InterPro"/>
</dbReference>
<dbReference type="InterPro" id="IPR050742">
    <property type="entry name" value="Helicase_Restrict-Modif_Enz"/>
</dbReference>
<gene>
    <name evidence="3" type="ORF">ERS132406_00927</name>
    <name evidence="4" type="ORF">ERS132441_01304</name>
    <name evidence="5" type="ORF">ERS132551_00455</name>
</gene>
<dbReference type="PANTHER" id="PTHR47396">
    <property type="entry name" value="TYPE I RESTRICTION ENZYME ECOKI R PROTEIN"/>
    <property type="match status" value="1"/>
</dbReference>
<name>A0A0Z8LCQ9_STRSU</name>
<dbReference type="EMBL" id="FIKT01000004">
    <property type="protein sequence ID" value="CYW73860.1"/>
    <property type="molecule type" value="Genomic_DNA"/>
</dbReference>
<dbReference type="InterPro" id="IPR014001">
    <property type="entry name" value="Helicase_ATP-bd"/>
</dbReference>
<evidence type="ECO:0000313" key="6">
    <source>
        <dbReference type="Proteomes" id="UP000071962"/>
    </source>
</evidence>
<evidence type="ECO:0000256" key="1">
    <source>
        <dbReference type="ARBA" id="ARBA00023236"/>
    </source>
</evidence>
<feature type="domain" description="Helicase ATP-binding" evidence="2">
    <location>
        <begin position="52"/>
        <end position="242"/>
    </location>
</feature>
<dbReference type="Gene3D" id="3.40.50.300">
    <property type="entry name" value="P-loop containing nucleotide triphosphate hydrolases"/>
    <property type="match status" value="2"/>
</dbReference>
<organism evidence="4 8">
    <name type="scientific">Streptococcus suis</name>
    <dbReference type="NCBI Taxonomy" id="1307"/>
    <lineage>
        <taxon>Bacteria</taxon>
        <taxon>Bacillati</taxon>
        <taxon>Bacillota</taxon>
        <taxon>Bacilli</taxon>
        <taxon>Lactobacillales</taxon>
        <taxon>Streptococcaceae</taxon>
        <taxon>Streptococcus</taxon>
    </lineage>
</organism>
<dbReference type="InterPro" id="IPR027417">
    <property type="entry name" value="P-loop_NTPase"/>
</dbReference>
<keyword evidence="1" id="KW-0742">SOS response</keyword>
<keyword evidence="1" id="KW-0227">DNA damage</keyword>
<dbReference type="PROSITE" id="PS51192">
    <property type="entry name" value="HELICASE_ATP_BIND_1"/>
    <property type="match status" value="1"/>
</dbReference>
<dbReference type="CDD" id="cd18785">
    <property type="entry name" value="SF2_C"/>
    <property type="match status" value="1"/>
</dbReference>
<evidence type="ECO:0000313" key="4">
    <source>
        <dbReference type="EMBL" id="CYV88169.1"/>
    </source>
</evidence>
<protein>
    <submittedName>
        <fullName evidence="4">Type III restriction-modification system</fullName>
    </submittedName>
</protein>
<dbReference type="RefSeq" id="WP_044678370.1">
    <property type="nucleotide sequence ID" value="NZ_CEDF01000021.1"/>
</dbReference>
<evidence type="ECO:0000313" key="5">
    <source>
        <dbReference type="EMBL" id="CYW73860.1"/>
    </source>
</evidence>
<dbReference type="EMBL" id="FIIC01000014">
    <property type="protein sequence ID" value="CYV88169.1"/>
    <property type="molecule type" value="Genomic_DNA"/>
</dbReference>
<proteinExistence type="predicted"/>
<dbReference type="GO" id="GO:0016787">
    <property type="term" value="F:hydrolase activity"/>
    <property type="evidence" value="ECO:0007669"/>
    <property type="project" value="InterPro"/>
</dbReference>
<accession>A0A0Z8LCQ9</accession>
<sequence length="878" mass="102436">MTFIYETYDTVSRSGFKDFRTDLPDYLTKNLKHPLRPYQQEAIGRYLHYKTDNNRVIPEQVLYNMATGSGKTLLMAAVILEKYQQGERNFIFFVNNDNILTKTKDNFLESASGKYLFAEKIVMDGQIVTVREVTDFSDSRDDSINIVFTTIQKLHQDLNTPRENRLSYEQFKDISVVMLADEAHHLNAGLSKLEKDDNTSWTSTIEMIQKTAKKSSIFEFTATIDLTNQVIAQKYQNSLLFKYDLKEFRLDKYSKDVLFHLVDGDVNHRMLQAIIISQCRKKIALKNGINLKPLVMFKSQKIAESQENLDAFLSLLDNLVPADIQAQRELVSETDEKSSILKKAFVYFEKVGISDADLMAELREDFRKERLLLVDGKNKNRDSLTLLNTLEQPSNEIRAIFAVDMLNEGWDVLNLFDIVRLYDTRDGKTTKNGFVAGKTTNTEKQLIGRGARYYPFMVGDNVEEKYTRKFDDNENNELRVIEQLHYHSANNPRYISELKQVLRESGIFDDQNLEERELKLKDSFKKTRTYTDGIVWMNKRLSYEQLLEQRQVSLFDTNFIPKSFEVKLPTHGVRDIEAFDEATYVSDSLEALTFKFGKVIGNNIVRTAINRNKKFSFDNLQKSFVGLSSISGFIGMLVDIDMRVESQYQLVADLTSDDKLYVTEKLLHHIEKDLIATEERYFGSEKFEQYKIKDIFEDNILRKYTINHQSQAEFGLSQKNPAETQYFEDLDNLDWYAYDDNFGTSEEKLLVRLIKDLMVELEEKWTDIYLLRNEKAVKIYSFDKGQAFEPDFLMFANDKNTGNVSWQIFIEPKGSQFLDSDNTFKNSKEGWKQEFLHQISERDEARTLVDDDRYRIVGLPFFNEVVSKDEVKEELRRL</sequence>
<dbReference type="EMBL" id="FIGZ01000007">
    <property type="protein sequence ID" value="CYU84588.1"/>
    <property type="molecule type" value="Genomic_DNA"/>
</dbReference>
<evidence type="ECO:0000313" key="3">
    <source>
        <dbReference type="EMBL" id="CYU84588.1"/>
    </source>
</evidence>